<keyword evidence="7 9" id="KW-0067">ATP-binding</keyword>
<gene>
    <name evidence="12" type="ORF">HRI_001756600</name>
</gene>
<dbReference type="InterPro" id="IPR017441">
    <property type="entry name" value="Protein_kinase_ATP_BS"/>
</dbReference>
<keyword evidence="4" id="KW-0808">Transferase</keyword>
<feature type="domain" description="Protein kinase" evidence="11">
    <location>
        <begin position="53"/>
        <end position="293"/>
    </location>
</feature>
<dbReference type="Pfam" id="PF00069">
    <property type="entry name" value="Pkinase"/>
    <property type="match status" value="1"/>
</dbReference>
<reference evidence="12" key="1">
    <citation type="submission" date="2023-05" db="EMBL/GenBank/DDBJ databases">
        <title>Genome and transcriptome analyses reveal genes involved in the formation of fine ridges on petal epidermal cells in Hibiscus trionum.</title>
        <authorList>
            <person name="Koshimizu S."/>
            <person name="Masuda S."/>
            <person name="Ishii T."/>
            <person name="Shirasu K."/>
            <person name="Hoshino A."/>
            <person name="Arita M."/>
        </authorList>
    </citation>
    <scope>NUCLEOTIDE SEQUENCE</scope>
    <source>
        <strain evidence="12">Hamamatsu line</strain>
    </source>
</reference>
<dbReference type="SMART" id="SM00220">
    <property type="entry name" value="S_TKc"/>
    <property type="match status" value="1"/>
</dbReference>
<evidence type="ECO:0000256" key="3">
    <source>
        <dbReference type="ARBA" id="ARBA00022527"/>
    </source>
</evidence>
<evidence type="ECO:0000256" key="1">
    <source>
        <dbReference type="ARBA" id="ARBA00005354"/>
    </source>
</evidence>
<dbReference type="InterPro" id="IPR008271">
    <property type="entry name" value="Ser/Thr_kinase_AS"/>
</dbReference>
<dbReference type="AlphaFoldDB" id="A0A9W7HQB0"/>
<evidence type="ECO:0000256" key="6">
    <source>
        <dbReference type="ARBA" id="ARBA00022777"/>
    </source>
</evidence>
<evidence type="ECO:0000313" key="13">
    <source>
        <dbReference type="Proteomes" id="UP001165190"/>
    </source>
</evidence>
<dbReference type="InterPro" id="IPR011009">
    <property type="entry name" value="Kinase-like_dom_sf"/>
</dbReference>
<comment type="function">
    <text evidence="8">CIPK serine-threonine protein kinases interact with CBL proteins. Binding of a CBL protein to the regulatory NAF domain of CIPK protein lead to the activation of the kinase in a calcium-dependent manner.</text>
</comment>
<proteinExistence type="inferred from homology"/>
<evidence type="ECO:0000259" key="11">
    <source>
        <dbReference type="PROSITE" id="PS50011"/>
    </source>
</evidence>
<dbReference type="PROSITE" id="PS50011">
    <property type="entry name" value="PROTEIN_KINASE_DOM"/>
    <property type="match status" value="1"/>
</dbReference>
<dbReference type="Gene3D" id="1.10.510.10">
    <property type="entry name" value="Transferase(Phosphotransferase) domain 1"/>
    <property type="match status" value="1"/>
</dbReference>
<dbReference type="InterPro" id="IPR000719">
    <property type="entry name" value="Prot_kinase_dom"/>
</dbReference>
<name>A0A9W7HQB0_HIBTR</name>
<evidence type="ECO:0000256" key="2">
    <source>
        <dbReference type="ARBA" id="ARBA00006234"/>
    </source>
</evidence>
<evidence type="ECO:0000256" key="4">
    <source>
        <dbReference type="ARBA" id="ARBA00022679"/>
    </source>
</evidence>
<dbReference type="PANTHER" id="PTHR24349">
    <property type="entry name" value="SERINE/THREONINE-PROTEIN KINASE"/>
    <property type="match status" value="1"/>
</dbReference>
<keyword evidence="5 9" id="KW-0547">Nucleotide-binding</keyword>
<dbReference type="PROSITE" id="PS00108">
    <property type="entry name" value="PROTEIN_KINASE_ST"/>
    <property type="match status" value="1"/>
</dbReference>
<organism evidence="12 13">
    <name type="scientific">Hibiscus trionum</name>
    <name type="common">Flower of an hour</name>
    <dbReference type="NCBI Taxonomy" id="183268"/>
    <lineage>
        <taxon>Eukaryota</taxon>
        <taxon>Viridiplantae</taxon>
        <taxon>Streptophyta</taxon>
        <taxon>Embryophyta</taxon>
        <taxon>Tracheophyta</taxon>
        <taxon>Spermatophyta</taxon>
        <taxon>Magnoliopsida</taxon>
        <taxon>eudicotyledons</taxon>
        <taxon>Gunneridae</taxon>
        <taxon>Pentapetalae</taxon>
        <taxon>rosids</taxon>
        <taxon>malvids</taxon>
        <taxon>Malvales</taxon>
        <taxon>Malvaceae</taxon>
        <taxon>Malvoideae</taxon>
        <taxon>Hibiscus</taxon>
    </lineage>
</organism>
<dbReference type="InterPro" id="IPR050205">
    <property type="entry name" value="CDPK_Ser/Thr_kinases"/>
</dbReference>
<evidence type="ECO:0000256" key="8">
    <source>
        <dbReference type="ARBA" id="ARBA00058225"/>
    </source>
</evidence>
<dbReference type="FunFam" id="1.10.510.10:FF:000571">
    <property type="entry name" value="Maternal embryonic leucine zipper kinase"/>
    <property type="match status" value="1"/>
</dbReference>
<keyword evidence="6 12" id="KW-0418">Kinase</keyword>
<accession>A0A9W7HQB0</accession>
<protein>
    <submittedName>
        <fullName evidence="12">ARABIDOPSIS THALIANA CALCIUM-DEPENDENT PROTEIN KINASE 6</fullName>
    </submittedName>
</protein>
<dbReference type="GO" id="GO:0004674">
    <property type="term" value="F:protein serine/threonine kinase activity"/>
    <property type="evidence" value="ECO:0007669"/>
    <property type="project" value="UniProtKB-KW"/>
</dbReference>
<dbReference type="SUPFAM" id="SSF56112">
    <property type="entry name" value="Protein kinase-like (PK-like)"/>
    <property type="match status" value="1"/>
</dbReference>
<dbReference type="CDD" id="cd05117">
    <property type="entry name" value="STKc_CAMK"/>
    <property type="match status" value="1"/>
</dbReference>
<dbReference type="PROSITE" id="PS00107">
    <property type="entry name" value="PROTEIN_KINASE_ATP"/>
    <property type="match status" value="1"/>
</dbReference>
<comment type="similarity">
    <text evidence="1">Belongs to the protein kinase superfamily. CAMK Ser/Thr protein kinase family. CaMK subfamily.</text>
</comment>
<feature type="binding site" evidence="9">
    <location>
        <position position="82"/>
    </location>
    <ligand>
        <name>ATP</name>
        <dbReference type="ChEBI" id="CHEBI:30616"/>
    </ligand>
</feature>
<evidence type="ECO:0000256" key="10">
    <source>
        <dbReference type="RuleBase" id="RU000304"/>
    </source>
</evidence>
<dbReference type="Proteomes" id="UP001165190">
    <property type="component" value="Unassembled WGS sequence"/>
</dbReference>
<dbReference type="EMBL" id="BSYR01000017">
    <property type="protein sequence ID" value="GMI80873.1"/>
    <property type="molecule type" value="Genomic_DNA"/>
</dbReference>
<evidence type="ECO:0000256" key="7">
    <source>
        <dbReference type="ARBA" id="ARBA00022840"/>
    </source>
</evidence>
<evidence type="ECO:0000313" key="12">
    <source>
        <dbReference type="EMBL" id="GMI80873.1"/>
    </source>
</evidence>
<evidence type="ECO:0000256" key="5">
    <source>
        <dbReference type="ARBA" id="ARBA00022741"/>
    </source>
</evidence>
<dbReference type="OrthoDB" id="40902at2759"/>
<evidence type="ECO:0000256" key="9">
    <source>
        <dbReference type="PROSITE-ProRule" id="PRU10141"/>
    </source>
</evidence>
<comment type="similarity">
    <text evidence="2">Belongs to the protein kinase superfamily. CAMK Ser/Thr protein kinase family. SNF1 subfamily.</text>
</comment>
<comment type="caution">
    <text evidence="12">The sequence shown here is derived from an EMBL/GenBank/DDBJ whole genome shotgun (WGS) entry which is preliminary data.</text>
</comment>
<sequence>MGNTCIGFGSLTGKLCCFPQNLTISSLVFPWKPIIGGTCSVLDYETPDIHHFFTFGRELGRGNFGITSVCTEIATGIEFACKSIPKTRLKDKQQVKREIKVLQRLSGQENIVRIKDVYEDNLCVHVVTELCRGGDLFNVINEKQYFSEREACELIRAIVGIVKTCHSHGVMHRDLKPENLVFVNRDDAFSLKAIDFGCSVFFTSGQVFHEAVGSLYYVAPEILLNNGHGPEVDIWSVGVILFILLSDGNLPFKAETPTAMLDSISRRQMDFESEPWPQRSCNPLDPPMRYYGS</sequence>
<dbReference type="GO" id="GO:0005524">
    <property type="term" value="F:ATP binding"/>
    <property type="evidence" value="ECO:0007669"/>
    <property type="project" value="UniProtKB-UniRule"/>
</dbReference>
<keyword evidence="3 10" id="KW-0723">Serine/threonine-protein kinase</keyword>
<dbReference type="Gene3D" id="3.30.200.20">
    <property type="entry name" value="Phosphorylase Kinase, domain 1"/>
    <property type="match status" value="1"/>
</dbReference>
<keyword evidence="13" id="KW-1185">Reference proteome</keyword>